<sequence length="595" mass="65598">MAVDGWRVSFEAKVDGFTIVPPGAESLPGYYTIRLPRSTTQHRQSAILRPDDCIRLNNEFESTLKIEDVKVNSSIPQTSNEEADEVPETQQRQDSLIVAETPATYRKMPFLPINAEDNAMQQTVDPKDIVSTNVSTPSAVRDSFAERPKIETAHELQFPSLRLIQSDHSDQTASQAEDEDATGSESEADTGKEQENDNPELSTAREVRSRSKTNDTRTVSKDVSMPRESSSGPPQTMDVEMKEYPFSNATNQRRTLRARAEPEVRIPVSRSAKKRASPETVGRERPNKRSKKAKEFEETDDSFASSILVRIDRESPSTASVPSTRSRPMETVEESTAPARSPSPQRSISSVINVVSPYRAKAPRVAFSNTKANEREGSSAFLRKAGVQNVDKVTETCDVVCIGSTHGSLLKSAKLLFGLALGKTIASDSWVLKSRQAGKLLDPSRFPPLNAPSEWGWGDDEEGVNNVLHIDRSELFKGKVLFFTSAARKEYGNGFGEIEKIAKACGAKIMSKSAREYKHAENNIILATDHGDLEAMALMGNDKTEEGHPCYSKELISMSVLRGSLDLENDEYKIQPGSSQSRKGKKPTARKGRSG</sequence>
<evidence type="ECO:0008006" key="4">
    <source>
        <dbReference type="Google" id="ProtNLM"/>
    </source>
</evidence>
<feature type="region of interest" description="Disordered" evidence="1">
    <location>
        <begin position="167"/>
        <end position="348"/>
    </location>
</feature>
<keyword evidence="3" id="KW-1185">Reference proteome</keyword>
<dbReference type="EMBL" id="JAJVCZ030000011">
    <property type="protein sequence ID" value="KAL0254609.1"/>
    <property type="molecule type" value="Genomic_DNA"/>
</dbReference>
<feature type="region of interest" description="Disordered" evidence="1">
    <location>
        <begin position="571"/>
        <end position="595"/>
    </location>
</feature>
<proteinExistence type="predicted"/>
<feature type="compositionally biased region" description="Polar residues" evidence="1">
    <location>
        <begin position="126"/>
        <end position="138"/>
    </location>
</feature>
<dbReference type="SUPFAM" id="SSF52113">
    <property type="entry name" value="BRCT domain"/>
    <property type="match status" value="1"/>
</dbReference>
<feature type="region of interest" description="Disordered" evidence="1">
    <location>
        <begin position="126"/>
        <end position="147"/>
    </location>
</feature>
<feature type="compositionally biased region" description="Basic residues" evidence="1">
    <location>
        <begin position="582"/>
        <end position="595"/>
    </location>
</feature>
<dbReference type="Gene3D" id="3.40.50.10190">
    <property type="entry name" value="BRCT domain"/>
    <property type="match status" value="2"/>
</dbReference>
<reference evidence="2 3" key="1">
    <citation type="submission" date="2024-02" db="EMBL/GenBank/DDBJ databases">
        <title>De novo assembly and annotation of 12 fungi associated with fruit tree decline syndrome in Ontario, Canada.</title>
        <authorList>
            <person name="Sulman M."/>
            <person name="Ellouze W."/>
            <person name="Ilyukhin E."/>
        </authorList>
    </citation>
    <scope>NUCLEOTIDE SEQUENCE [LARGE SCALE GENOMIC DNA]</scope>
    <source>
        <strain evidence="2 3">FDS-637</strain>
    </source>
</reference>
<accession>A0ABR3C1W3</accession>
<comment type="caution">
    <text evidence="2">The sequence shown here is derived from an EMBL/GenBank/DDBJ whole genome shotgun (WGS) entry which is preliminary data.</text>
</comment>
<dbReference type="InterPro" id="IPR036420">
    <property type="entry name" value="BRCT_dom_sf"/>
</dbReference>
<gene>
    <name evidence="2" type="ORF">SLS55_010088</name>
</gene>
<protein>
    <recommendedName>
        <fullName evidence="4">BRCT domain-containing protein</fullName>
    </recommendedName>
</protein>
<dbReference type="RefSeq" id="XP_066628480.1">
    <property type="nucleotide sequence ID" value="XM_066781478.1"/>
</dbReference>
<organism evidence="2 3">
    <name type="scientific">Diplodia seriata</name>
    <dbReference type="NCBI Taxonomy" id="420778"/>
    <lineage>
        <taxon>Eukaryota</taxon>
        <taxon>Fungi</taxon>
        <taxon>Dikarya</taxon>
        <taxon>Ascomycota</taxon>
        <taxon>Pezizomycotina</taxon>
        <taxon>Dothideomycetes</taxon>
        <taxon>Dothideomycetes incertae sedis</taxon>
        <taxon>Botryosphaeriales</taxon>
        <taxon>Botryosphaeriaceae</taxon>
        <taxon>Diplodia</taxon>
    </lineage>
</organism>
<feature type="compositionally biased region" description="Basic and acidic residues" evidence="1">
    <location>
        <begin position="203"/>
        <end position="220"/>
    </location>
</feature>
<evidence type="ECO:0000313" key="3">
    <source>
        <dbReference type="Proteomes" id="UP001430584"/>
    </source>
</evidence>
<evidence type="ECO:0000256" key="1">
    <source>
        <dbReference type="SAM" id="MobiDB-lite"/>
    </source>
</evidence>
<dbReference type="Proteomes" id="UP001430584">
    <property type="component" value="Unassembled WGS sequence"/>
</dbReference>
<feature type="compositionally biased region" description="Polar residues" evidence="1">
    <location>
        <begin position="316"/>
        <end position="326"/>
    </location>
</feature>
<feature type="compositionally biased region" description="Acidic residues" evidence="1">
    <location>
        <begin position="176"/>
        <end position="188"/>
    </location>
</feature>
<evidence type="ECO:0000313" key="2">
    <source>
        <dbReference type="EMBL" id="KAL0254609.1"/>
    </source>
</evidence>
<dbReference type="GeneID" id="92014173"/>
<name>A0ABR3C1W3_9PEZI</name>
<feature type="region of interest" description="Disordered" evidence="1">
    <location>
        <begin position="73"/>
        <end position="96"/>
    </location>
</feature>